<keyword evidence="5" id="KW-1185">Reference proteome</keyword>
<dbReference type="Proteomes" id="UP000618382">
    <property type="component" value="Unassembled WGS sequence"/>
</dbReference>
<dbReference type="InterPro" id="IPR029068">
    <property type="entry name" value="Glyas_Bleomycin-R_OHBP_Dase"/>
</dbReference>
<dbReference type="AlphaFoldDB" id="A0A7Y9FH59"/>
<feature type="domain" description="VOC" evidence="1">
    <location>
        <begin position="1"/>
        <end position="124"/>
    </location>
</feature>
<dbReference type="Proteomes" id="UP000577956">
    <property type="component" value="Unassembled WGS sequence"/>
</dbReference>
<dbReference type="PROSITE" id="PS51819">
    <property type="entry name" value="VOC"/>
    <property type="match status" value="1"/>
</dbReference>
<dbReference type="EMBL" id="BONN01000003">
    <property type="protein sequence ID" value="GIG32141.1"/>
    <property type="molecule type" value="Genomic_DNA"/>
</dbReference>
<keyword evidence="3" id="KW-0456">Lyase</keyword>
<dbReference type="EMBL" id="JACCBK010000001">
    <property type="protein sequence ID" value="NYD87073.1"/>
    <property type="molecule type" value="Genomic_DNA"/>
</dbReference>
<comment type="caution">
    <text evidence="3">The sequence shown here is derived from an EMBL/GenBank/DDBJ whole genome shotgun (WGS) entry which is preliminary data.</text>
</comment>
<organism evidence="3 4">
    <name type="scientific">Cellulomonas oligotrophica</name>
    <dbReference type="NCBI Taxonomy" id="931536"/>
    <lineage>
        <taxon>Bacteria</taxon>
        <taxon>Bacillati</taxon>
        <taxon>Actinomycetota</taxon>
        <taxon>Actinomycetes</taxon>
        <taxon>Micrococcales</taxon>
        <taxon>Cellulomonadaceae</taxon>
        <taxon>Cellulomonas</taxon>
    </lineage>
</organism>
<dbReference type="InterPro" id="IPR037523">
    <property type="entry name" value="VOC_core"/>
</dbReference>
<evidence type="ECO:0000313" key="5">
    <source>
        <dbReference type="Proteomes" id="UP000618382"/>
    </source>
</evidence>
<evidence type="ECO:0000259" key="1">
    <source>
        <dbReference type="PROSITE" id="PS51819"/>
    </source>
</evidence>
<evidence type="ECO:0000313" key="3">
    <source>
        <dbReference type="EMBL" id="NYD87073.1"/>
    </source>
</evidence>
<reference evidence="2 5" key="2">
    <citation type="submission" date="2021-01" db="EMBL/GenBank/DDBJ databases">
        <title>Whole genome shotgun sequence of Cellulomonas oligotrophica NBRC 109435.</title>
        <authorList>
            <person name="Komaki H."/>
            <person name="Tamura T."/>
        </authorList>
    </citation>
    <scope>NUCLEOTIDE SEQUENCE [LARGE SCALE GENOMIC DNA]</scope>
    <source>
        <strain evidence="2 5">NBRC 109435</strain>
    </source>
</reference>
<dbReference type="RefSeq" id="WP_140459538.1">
    <property type="nucleotide sequence ID" value="NZ_BAABFI010000009.1"/>
</dbReference>
<dbReference type="Gene3D" id="3.10.180.10">
    <property type="entry name" value="2,3-Dihydroxybiphenyl 1,2-Dioxygenase, domain 1"/>
    <property type="match status" value="1"/>
</dbReference>
<accession>A0A7Y9FH59</accession>
<evidence type="ECO:0000313" key="4">
    <source>
        <dbReference type="Proteomes" id="UP000577956"/>
    </source>
</evidence>
<proteinExistence type="predicted"/>
<name>A0A7Y9FH59_9CELL</name>
<dbReference type="Pfam" id="PF00903">
    <property type="entry name" value="Glyoxalase"/>
    <property type="match status" value="1"/>
</dbReference>
<protein>
    <submittedName>
        <fullName evidence="3">Putative enzyme related to lactoylglutathione lyase</fullName>
    </submittedName>
</protein>
<dbReference type="GO" id="GO:0016829">
    <property type="term" value="F:lyase activity"/>
    <property type="evidence" value="ECO:0007669"/>
    <property type="project" value="UniProtKB-KW"/>
</dbReference>
<dbReference type="InterPro" id="IPR004360">
    <property type="entry name" value="Glyas_Fos-R_dOase_dom"/>
</dbReference>
<reference evidence="3 4" key="1">
    <citation type="submission" date="2020-07" db="EMBL/GenBank/DDBJ databases">
        <title>Sequencing the genomes of 1000 actinobacteria strains.</title>
        <authorList>
            <person name="Klenk H.-P."/>
        </authorList>
    </citation>
    <scope>NUCLEOTIDE SEQUENCE [LARGE SCALE GENOMIC DNA]</scope>
    <source>
        <strain evidence="3 4">DSM 24482</strain>
    </source>
</reference>
<gene>
    <name evidence="3" type="ORF">BKA21_002622</name>
    <name evidence="2" type="ORF">Col01nite_13000</name>
</gene>
<dbReference type="SUPFAM" id="SSF54593">
    <property type="entry name" value="Glyoxalase/Bleomycin resistance protein/Dihydroxybiphenyl dioxygenase"/>
    <property type="match status" value="1"/>
</dbReference>
<evidence type="ECO:0000313" key="2">
    <source>
        <dbReference type="EMBL" id="GIG32141.1"/>
    </source>
</evidence>
<sequence>MLGSVPAFSSFSVDDLDAAQAFYADVLGVVVERTPMGLWLRPAGGAAVFVYPKGPEHAPASFTVLSFSVPDVTRAAAALVERGVELARYPGAAHDEDGVVRDPRGPHIAWFTDPAGNVLAVLEERTAPA</sequence>